<organism evidence="1 2">
    <name type="scientific">Phanerochaete sordida</name>
    <dbReference type="NCBI Taxonomy" id="48140"/>
    <lineage>
        <taxon>Eukaryota</taxon>
        <taxon>Fungi</taxon>
        <taxon>Dikarya</taxon>
        <taxon>Basidiomycota</taxon>
        <taxon>Agaricomycotina</taxon>
        <taxon>Agaricomycetes</taxon>
        <taxon>Polyporales</taxon>
        <taxon>Phanerochaetaceae</taxon>
        <taxon>Phanerochaete</taxon>
    </lineage>
</organism>
<gene>
    <name evidence="1" type="ORF">PsYK624_163210</name>
</gene>
<evidence type="ECO:0000313" key="2">
    <source>
        <dbReference type="Proteomes" id="UP000703269"/>
    </source>
</evidence>
<reference evidence="1 2" key="1">
    <citation type="submission" date="2021-08" db="EMBL/GenBank/DDBJ databases">
        <title>Draft Genome Sequence of Phanerochaete sordida strain YK-624.</title>
        <authorList>
            <person name="Mori T."/>
            <person name="Dohra H."/>
            <person name="Suzuki T."/>
            <person name="Kawagishi H."/>
            <person name="Hirai H."/>
        </authorList>
    </citation>
    <scope>NUCLEOTIDE SEQUENCE [LARGE SCALE GENOMIC DNA]</scope>
    <source>
        <strain evidence="1 2">YK-624</strain>
    </source>
</reference>
<name>A0A9P3GS26_9APHY</name>
<comment type="caution">
    <text evidence="1">The sequence shown here is derived from an EMBL/GenBank/DDBJ whole genome shotgun (WGS) entry which is preliminary data.</text>
</comment>
<sequence>MHDLPLDIFYYLLRSFYFDKYTLVALMCVSRTFYSILAHVAFGTVSTAIPPNIPPNTHTNPNNPDVVPRVRVLSVRPAFHVIYPEVASDTVMYLARPLPNLRRIQLHRMNWRPADDRKIERSYDVEHRSRIKHLFFHHVNIHTGHLPFLHAYLASLPSLQTLVFVLRTEHPEVDLPLHLRVNVRGNTVRRVAIHLNHTLVRLTPSLSTYPLYTDLVELHISNIVPADMDALRDLVRENESSLRVLTLTFSVIIFEQASVDIWGPLNLERCTSLRTFVTGFPLLLNQFSPLSSEATFAFLRHFIEKLPASVFDIRLLILYPPHIIVHNAMVHIQWSDIIATICRPSIARITFILFQTKERVRWHSSIIRKVKAILNNMYPSTSRSSRLVLEYMWTHPHADAAPALYFGTLAHPLADEEYPWFDLHNDCVVYL</sequence>
<keyword evidence="2" id="KW-1185">Reference proteome</keyword>
<dbReference type="SUPFAM" id="SSF52047">
    <property type="entry name" value="RNI-like"/>
    <property type="match status" value="1"/>
</dbReference>
<evidence type="ECO:0008006" key="3">
    <source>
        <dbReference type="Google" id="ProtNLM"/>
    </source>
</evidence>
<dbReference type="Proteomes" id="UP000703269">
    <property type="component" value="Unassembled WGS sequence"/>
</dbReference>
<accession>A0A9P3GS26</accession>
<dbReference type="EMBL" id="BPQB01000131">
    <property type="protein sequence ID" value="GJF00044.1"/>
    <property type="molecule type" value="Genomic_DNA"/>
</dbReference>
<dbReference type="AlphaFoldDB" id="A0A9P3GS26"/>
<proteinExistence type="predicted"/>
<protein>
    <recommendedName>
        <fullName evidence="3">F-box domain-containing protein</fullName>
    </recommendedName>
</protein>
<evidence type="ECO:0000313" key="1">
    <source>
        <dbReference type="EMBL" id="GJF00044.1"/>
    </source>
</evidence>